<dbReference type="Proteomes" id="UP001165287">
    <property type="component" value="Unassembled WGS sequence"/>
</dbReference>
<evidence type="ECO:0000313" key="3">
    <source>
        <dbReference type="Proteomes" id="UP001165287"/>
    </source>
</evidence>
<evidence type="ECO:0000256" key="1">
    <source>
        <dbReference type="SAM" id="Phobius"/>
    </source>
</evidence>
<keyword evidence="3" id="KW-1185">Reference proteome</keyword>
<dbReference type="RefSeq" id="WP_224136746.1">
    <property type="nucleotide sequence ID" value="NZ_JAIQUM010000004.1"/>
</dbReference>
<evidence type="ECO:0000313" key="2">
    <source>
        <dbReference type="EMBL" id="MBZ5749211.1"/>
    </source>
</evidence>
<sequence length="193" mass="22241">MNKWKVSFLVLAIINLLFIVSVVTFLLLPSEKTLKDIRTELNGEEAKVPFLIRSQKDTLSDLINHYLEEETVQGNLQYRVELEEFVYVYGAIKAFNKDIDMTLILEPKVELDGNMQLLVKELSIGQLKLPVSYVLKYMKTYYELPSYVNIDPSKKVIDVHLDELTFKNGLSAKAESFNLKNDDITFTLYVPLP</sequence>
<dbReference type="InterPro" id="IPR018672">
    <property type="entry name" value="DUF2140"/>
</dbReference>
<keyword evidence="1" id="KW-0472">Membrane</keyword>
<proteinExistence type="predicted"/>
<dbReference type="EMBL" id="JAIQUM010000004">
    <property type="protein sequence ID" value="MBZ5749211.1"/>
    <property type="molecule type" value="Genomic_DNA"/>
</dbReference>
<protein>
    <submittedName>
        <fullName evidence="2">YpmS family protein</fullName>
    </submittedName>
</protein>
<keyword evidence="1" id="KW-0812">Transmembrane</keyword>
<keyword evidence="1" id="KW-1133">Transmembrane helix</keyword>
<accession>A0ABS7ULK9</accession>
<reference evidence="2" key="1">
    <citation type="submission" date="2024-05" db="EMBL/GenBank/DDBJ databases">
        <title>Metabacillus sp. nov., isolated from the rhizosphere soil of tomato plants.</title>
        <authorList>
            <person name="Ma R."/>
        </authorList>
    </citation>
    <scope>NUCLEOTIDE SEQUENCE</scope>
    <source>
        <strain evidence="2">DBTR6</strain>
    </source>
</reference>
<dbReference type="Pfam" id="PF09911">
    <property type="entry name" value="DUF2140"/>
    <property type="match status" value="1"/>
</dbReference>
<organism evidence="2 3">
    <name type="scientific">Metabacillus rhizolycopersici</name>
    <dbReference type="NCBI Taxonomy" id="2875709"/>
    <lineage>
        <taxon>Bacteria</taxon>
        <taxon>Bacillati</taxon>
        <taxon>Bacillota</taxon>
        <taxon>Bacilli</taxon>
        <taxon>Bacillales</taxon>
        <taxon>Bacillaceae</taxon>
        <taxon>Metabacillus</taxon>
    </lineage>
</organism>
<gene>
    <name evidence="2" type="ORF">K9V48_02885</name>
</gene>
<comment type="caution">
    <text evidence="2">The sequence shown here is derived from an EMBL/GenBank/DDBJ whole genome shotgun (WGS) entry which is preliminary data.</text>
</comment>
<name>A0ABS7ULK9_9BACI</name>
<feature type="transmembrane region" description="Helical" evidence="1">
    <location>
        <begin position="6"/>
        <end position="28"/>
    </location>
</feature>